<dbReference type="Proteomes" id="UP000245764">
    <property type="component" value="Chromosome 3"/>
</dbReference>
<organism evidence="1 2">
    <name type="scientific">Zymoseptoria tritici ST99CH_1E4</name>
    <dbReference type="NCBI Taxonomy" id="1276532"/>
    <lineage>
        <taxon>Eukaryota</taxon>
        <taxon>Fungi</taxon>
        <taxon>Dikarya</taxon>
        <taxon>Ascomycota</taxon>
        <taxon>Pezizomycotina</taxon>
        <taxon>Dothideomycetes</taxon>
        <taxon>Dothideomycetidae</taxon>
        <taxon>Mycosphaerellales</taxon>
        <taxon>Mycosphaerellaceae</taxon>
        <taxon>Zymoseptoria</taxon>
    </lineage>
</organism>
<protein>
    <submittedName>
        <fullName evidence="1">Uncharacterized protein</fullName>
    </submittedName>
</protein>
<accession>A0A2H1G4H3</accession>
<reference evidence="2" key="1">
    <citation type="submission" date="2017-05" db="EMBL/GenBank/DDBJ databases">
        <authorList>
            <person name="Song R."/>
            <person name="Chenine A.L."/>
            <person name="Ruprecht R.M."/>
        </authorList>
    </citation>
    <scope>NUCLEOTIDE SEQUENCE [LARGE SCALE GENOMIC DNA]</scope>
</reference>
<dbReference type="EMBL" id="LT854255">
    <property type="protein sequence ID" value="SMR48463.1"/>
    <property type="molecule type" value="Genomic_DNA"/>
</dbReference>
<dbReference type="AlphaFoldDB" id="A0A2H1G4H3"/>
<proteinExistence type="predicted"/>
<evidence type="ECO:0000313" key="2">
    <source>
        <dbReference type="Proteomes" id="UP000245764"/>
    </source>
</evidence>
<evidence type="ECO:0000313" key="1">
    <source>
        <dbReference type="EMBL" id="SMR48463.1"/>
    </source>
</evidence>
<name>A0A2H1G4H3_ZYMTR</name>
<gene>
    <name evidence="1" type="ORF">ZT1E4_G3853</name>
</gene>
<sequence length="307" mass="34269">MPNLTHLELMLLPRHGFAPYSIRQLQRIATDEYKNDHIQNIRALNMRTAGYYAIFWNMYEELAKPAEVQPAGDVPGRRLQGDPRYGNSPDLIARWQVDIFDPQDTVALYAVIQLILDRFPRDFQGGDEADEAIRAFGAGERLDLDNIPAADWIMANPYHTDSTGGEDAMPQMGFKEPARIACLPQAVRIYLLCNIIKKYVDFLKSIGDQGRYPSSVVDREFNLGWQDIGPRTGSEQDNTAGESGTALPLQYFQAGVFSLLVVTGHNGIGVIKKFKHFRRVGGTAMGGWTSLVDSEWGYGAADELVDP</sequence>